<sequence>MPTLAWSGATPPTSWKCESQRDVFTALNVTPPKKIIDLTAGR</sequence>
<evidence type="ECO:0000313" key="1">
    <source>
        <dbReference type="EMBL" id="MFC7220756.1"/>
    </source>
</evidence>
<keyword evidence="2" id="KW-1185">Reference proteome</keyword>
<gene>
    <name evidence="1" type="ORF">ACFQLX_21725</name>
</gene>
<dbReference type="EMBL" id="JBHSZO010000041">
    <property type="protein sequence ID" value="MFC7220756.1"/>
    <property type="molecule type" value="Genomic_DNA"/>
</dbReference>
<comment type="caution">
    <text evidence="1">The sequence shown here is derived from an EMBL/GenBank/DDBJ whole genome shotgun (WGS) entry which is preliminary data.</text>
</comment>
<dbReference type="Proteomes" id="UP001596413">
    <property type="component" value="Unassembled WGS sequence"/>
</dbReference>
<accession>A0ABW2GM69</accession>
<proteinExistence type="predicted"/>
<evidence type="ECO:0000313" key="2">
    <source>
        <dbReference type="Proteomes" id="UP001596413"/>
    </source>
</evidence>
<reference evidence="2" key="1">
    <citation type="journal article" date="2019" name="Int. J. Syst. Evol. Microbiol.">
        <title>The Global Catalogue of Microorganisms (GCM) 10K type strain sequencing project: providing services to taxonomists for standard genome sequencing and annotation.</title>
        <authorList>
            <consortium name="The Broad Institute Genomics Platform"/>
            <consortium name="The Broad Institute Genome Sequencing Center for Infectious Disease"/>
            <person name="Wu L."/>
            <person name="Ma J."/>
        </authorList>
    </citation>
    <scope>NUCLEOTIDE SEQUENCE [LARGE SCALE GENOMIC DNA]</scope>
    <source>
        <strain evidence="2">CGMCC 1.13681</strain>
    </source>
</reference>
<organism evidence="1 2">
    <name type="scientific">Streptomyces polyrhachis</name>
    <dbReference type="NCBI Taxonomy" id="1282885"/>
    <lineage>
        <taxon>Bacteria</taxon>
        <taxon>Bacillati</taxon>
        <taxon>Actinomycetota</taxon>
        <taxon>Actinomycetes</taxon>
        <taxon>Kitasatosporales</taxon>
        <taxon>Streptomycetaceae</taxon>
        <taxon>Streptomyces</taxon>
    </lineage>
</organism>
<protein>
    <submittedName>
        <fullName evidence="1">Uncharacterized protein</fullName>
    </submittedName>
</protein>
<dbReference type="RefSeq" id="WP_386417656.1">
    <property type="nucleotide sequence ID" value="NZ_JBHSZO010000041.1"/>
</dbReference>
<name>A0ABW2GM69_9ACTN</name>